<evidence type="ECO:0000256" key="6">
    <source>
        <dbReference type="ARBA" id="ARBA00022852"/>
    </source>
</evidence>
<comment type="subcellular location">
    <subcellularLocation>
        <location evidence="10">Host cytoplasm</location>
    </subcellularLocation>
    <text evidence="10">The endolysin is cytoplasmic, but can reach the periplasmic space with the help of the holins which disrupt the host cell membrane.</text>
</comment>
<comment type="similarity">
    <text evidence="10 11">Belongs to the glycosyl hydrolase 24 family.</text>
</comment>
<dbReference type="PANTHER" id="PTHR38107:SF3">
    <property type="entry name" value="LYSOZYME RRRD-RELATED"/>
    <property type="match status" value="1"/>
</dbReference>
<feature type="active site" description="Proton donor/acceptor" evidence="10">
    <location>
        <position position="22"/>
    </location>
</feature>
<dbReference type="HAMAP" id="MF_04110">
    <property type="entry name" value="ENDOLYSIN_T4"/>
    <property type="match status" value="1"/>
</dbReference>
<dbReference type="Pfam" id="PF00959">
    <property type="entry name" value="Phage_lysozyme"/>
    <property type="match status" value="1"/>
</dbReference>
<organism evidence="12">
    <name type="scientific">Myoviridae sp. ctHFk21</name>
    <dbReference type="NCBI Taxonomy" id="2823538"/>
    <lineage>
        <taxon>Viruses</taxon>
        <taxon>Duplodnaviria</taxon>
        <taxon>Heunggongvirae</taxon>
        <taxon>Uroviricota</taxon>
        <taxon>Caudoviricetes</taxon>
    </lineage>
</organism>
<dbReference type="InterPro" id="IPR051018">
    <property type="entry name" value="Bacteriophage_GH24"/>
</dbReference>
<dbReference type="GO" id="GO:0030430">
    <property type="term" value="C:host cell cytoplasm"/>
    <property type="evidence" value="ECO:0007669"/>
    <property type="project" value="UniProtKB-SubCell"/>
</dbReference>
<evidence type="ECO:0000256" key="1">
    <source>
        <dbReference type="ARBA" id="ARBA00000632"/>
    </source>
</evidence>
<dbReference type="InterPro" id="IPR033907">
    <property type="entry name" value="Endolysin_autolysin"/>
</dbReference>
<evidence type="ECO:0000313" key="12">
    <source>
        <dbReference type="EMBL" id="DAD65186.1"/>
    </source>
</evidence>
<dbReference type="PANTHER" id="PTHR38107">
    <property type="match status" value="1"/>
</dbReference>
<evidence type="ECO:0000256" key="11">
    <source>
        <dbReference type="RuleBase" id="RU003788"/>
    </source>
</evidence>
<evidence type="ECO:0000256" key="5">
    <source>
        <dbReference type="ARBA" id="ARBA00022801"/>
    </source>
</evidence>
<name>A0A8S5L6B7_9CAUD</name>
<proteinExistence type="inferred from homology"/>
<dbReference type="GO" id="GO:0044659">
    <property type="term" value="P:viral release from host cell by cytolysis"/>
    <property type="evidence" value="ECO:0007669"/>
    <property type="project" value="UniProtKB-UniRule"/>
</dbReference>
<keyword evidence="5 10" id="KW-0378">Hydrolase</keyword>
<dbReference type="SUPFAM" id="SSF53955">
    <property type="entry name" value="Lysozyme-like"/>
    <property type="match status" value="1"/>
</dbReference>
<keyword evidence="3 10" id="KW-1188">Viral release from host cell</keyword>
<dbReference type="InterPro" id="IPR002196">
    <property type="entry name" value="Glyco_hydro_24"/>
</dbReference>
<evidence type="ECO:0000256" key="8">
    <source>
        <dbReference type="ARBA" id="ARBA00023200"/>
    </source>
</evidence>
<reference evidence="12" key="1">
    <citation type="journal article" date="2021" name="Proc. Natl. Acad. Sci. U.S.A.">
        <title>A Catalog of Tens of Thousands of Viruses from Human Metagenomes Reveals Hidden Associations with Chronic Diseases.</title>
        <authorList>
            <person name="Tisza M.J."/>
            <person name="Buck C.B."/>
        </authorList>
    </citation>
    <scope>NUCLEOTIDE SEQUENCE</scope>
    <source>
        <strain evidence="12">CtHFk21</strain>
    </source>
</reference>
<dbReference type="Gene3D" id="1.10.530.40">
    <property type="match status" value="1"/>
</dbReference>
<dbReference type="EC" id="3.2.1.17" evidence="10"/>
<evidence type="ECO:0000256" key="2">
    <source>
        <dbReference type="ARBA" id="ARBA00022529"/>
    </source>
</evidence>
<protein>
    <recommendedName>
        <fullName evidence="10">Endolysin</fullName>
        <ecNumber evidence="10">3.2.1.17</ecNumber>
    </recommendedName>
    <alternativeName>
        <fullName evidence="10">Lysis protein</fullName>
    </alternativeName>
    <alternativeName>
        <fullName evidence="10">Lysozyme</fullName>
    </alternativeName>
    <alternativeName>
        <fullName evidence="10">Muramidase</fullName>
    </alternativeName>
</protein>
<evidence type="ECO:0000256" key="9">
    <source>
        <dbReference type="ARBA" id="ARBA00023295"/>
    </source>
</evidence>
<dbReference type="InterPro" id="IPR034690">
    <property type="entry name" value="Endolysin_T4_type"/>
</dbReference>
<accession>A0A8S5L6B7</accession>
<keyword evidence="4 10" id="KW-0081">Bacteriolytic enzyme</keyword>
<keyword evidence="6 10" id="KW-0204">Cytolysis</keyword>
<keyword evidence="8 10" id="KW-1035">Host cytoplasm</keyword>
<evidence type="ECO:0000256" key="4">
    <source>
        <dbReference type="ARBA" id="ARBA00022638"/>
    </source>
</evidence>
<dbReference type="GO" id="GO:0042742">
    <property type="term" value="P:defense response to bacterium"/>
    <property type="evidence" value="ECO:0007669"/>
    <property type="project" value="UniProtKB-KW"/>
</dbReference>
<dbReference type="EMBL" id="BK014637">
    <property type="protein sequence ID" value="DAD65186.1"/>
    <property type="molecule type" value="Genomic_DNA"/>
</dbReference>
<dbReference type="GO" id="GO:0009253">
    <property type="term" value="P:peptidoglycan catabolic process"/>
    <property type="evidence" value="ECO:0007669"/>
    <property type="project" value="UniProtKB-UniRule"/>
</dbReference>
<feature type="active site" description="Proton donor/acceptor" evidence="10">
    <location>
        <position position="31"/>
    </location>
</feature>
<dbReference type="GO" id="GO:0016998">
    <property type="term" value="P:cell wall macromolecule catabolic process"/>
    <property type="evidence" value="ECO:0007669"/>
    <property type="project" value="InterPro"/>
</dbReference>
<comment type="catalytic activity">
    <reaction evidence="1 10 11">
        <text>Hydrolysis of (1-&gt;4)-beta-linkages between N-acetylmuramic acid and N-acetyl-D-glucosamine residues in a peptidoglycan and between N-acetyl-D-glucosamine residues in chitodextrins.</text>
        <dbReference type="EC" id="3.2.1.17"/>
    </reaction>
</comment>
<evidence type="ECO:0000256" key="10">
    <source>
        <dbReference type="HAMAP-Rule" id="MF_04110"/>
    </source>
</evidence>
<dbReference type="InterPro" id="IPR023346">
    <property type="entry name" value="Lysozyme-like_dom_sf"/>
</dbReference>
<dbReference type="GO" id="GO:0003796">
    <property type="term" value="F:lysozyme activity"/>
    <property type="evidence" value="ECO:0007669"/>
    <property type="project" value="UniProtKB-UniRule"/>
</dbReference>
<sequence length="165" mass="18609">MTMTKATRQMTQTGIKSLLAREGSRSKMYYDAAGLPTIGVGHLLTRSEMTSGKIWIDGEAIHWRDGLSNDQITRLFDRDNDLAEAAVSDLVKVALADHQFDVLVSFVFNVGINAFRKSTLLRKLNAGDYAAVPEQLHRWIYAAGKPVLRLRREEEARQWETPYAV</sequence>
<evidence type="ECO:0000256" key="7">
    <source>
        <dbReference type="ARBA" id="ARBA00023142"/>
    </source>
</evidence>
<comment type="function">
    <text evidence="10">Endolysin with lysozyme activity that degrades host peptidoglycans and participates with the holin and spanin proteins in the sequential events which lead to the programmed host cell lysis releasing the mature viral particles. Once the holin has permeabilized the host cell membrane, the endolysin can reach the periplasm and break down the peptidoglycan layer.</text>
</comment>
<keyword evidence="9 10" id="KW-0326">Glycosidase</keyword>
<dbReference type="PRINTS" id="PR00684">
    <property type="entry name" value="T4LYSOZYME"/>
</dbReference>
<dbReference type="InterPro" id="IPR001165">
    <property type="entry name" value="T4-type_lysozyme"/>
</dbReference>
<dbReference type="InterPro" id="IPR023347">
    <property type="entry name" value="Lysozyme_dom_sf"/>
</dbReference>
<keyword evidence="7 10" id="KW-0578">Host cell lysis by virus</keyword>
<evidence type="ECO:0000256" key="3">
    <source>
        <dbReference type="ARBA" id="ARBA00022612"/>
    </source>
</evidence>
<dbReference type="CDD" id="cd00737">
    <property type="entry name" value="lyz_endolysin_autolysin"/>
    <property type="match status" value="1"/>
</dbReference>
<keyword evidence="2 10" id="KW-0929">Antimicrobial</keyword>